<accession>A0AAV5GNA8</accession>
<gene>
    <name evidence="4" type="ORF">Rhopal_004396-T1</name>
</gene>
<dbReference type="PANTHER" id="PTHR14015:SF2">
    <property type="entry name" value="OPIOID GROWTH FACTOR RECEPTOR (OGFR) CONSERVED DOMAIN-CONTAINING PROTEIN"/>
    <property type="match status" value="1"/>
</dbReference>
<evidence type="ECO:0000313" key="4">
    <source>
        <dbReference type="EMBL" id="GJN91375.1"/>
    </source>
</evidence>
<dbReference type="PANTHER" id="PTHR14015">
    <property type="entry name" value="OPIOID GROWTH FACTOR RECEPTOR OGFR ZETA-TYPE OPIOID RECEPTOR"/>
    <property type="match status" value="1"/>
</dbReference>
<feature type="region of interest" description="Disordered" evidence="2">
    <location>
        <begin position="273"/>
        <end position="304"/>
    </location>
</feature>
<evidence type="ECO:0000313" key="5">
    <source>
        <dbReference type="Proteomes" id="UP001342314"/>
    </source>
</evidence>
<comment type="similarity">
    <text evidence="1">Belongs to the opioid growth factor receptor family.</text>
</comment>
<protein>
    <recommendedName>
        <fullName evidence="3">Opioid growth factor receptor (OGFr) conserved domain-containing protein</fullName>
    </recommendedName>
</protein>
<comment type="caution">
    <text evidence="4">The sequence shown here is derived from an EMBL/GenBank/DDBJ whole genome shotgun (WGS) entry which is preliminary data.</text>
</comment>
<dbReference type="Proteomes" id="UP001342314">
    <property type="component" value="Unassembled WGS sequence"/>
</dbReference>
<dbReference type="InterPro" id="IPR006757">
    <property type="entry name" value="OGF_rcpt"/>
</dbReference>
<dbReference type="EMBL" id="BQKY01000008">
    <property type="protein sequence ID" value="GJN91375.1"/>
    <property type="molecule type" value="Genomic_DNA"/>
</dbReference>
<dbReference type="AlphaFoldDB" id="A0AAV5GNA8"/>
<reference evidence="4 5" key="1">
    <citation type="submission" date="2021-12" db="EMBL/GenBank/DDBJ databases">
        <title>High titer production of polyol ester of fatty acids by Rhodotorula paludigena BS15 towards product separation-free biomass refinery.</title>
        <authorList>
            <person name="Mano J."/>
            <person name="Ono H."/>
            <person name="Tanaka T."/>
            <person name="Naito K."/>
            <person name="Sushida H."/>
            <person name="Ike M."/>
            <person name="Tokuyasu K."/>
            <person name="Kitaoka M."/>
        </authorList>
    </citation>
    <scope>NUCLEOTIDE SEQUENCE [LARGE SCALE GENOMIC DNA]</scope>
    <source>
        <strain evidence="4 5">BS15</strain>
    </source>
</reference>
<evidence type="ECO:0000256" key="2">
    <source>
        <dbReference type="SAM" id="MobiDB-lite"/>
    </source>
</evidence>
<dbReference type="InterPro" id="IPR039574">
    <property type="entry name" value="OGFr"/>
</dbReference>
<sequence>MSTRSSSSAAPRDSEPLSSQLARRRIPSSLPRDILSFLLHYPGQRDDPAADANLRFYRNEGAARPRRSRCEELQRELKGNWDELEDRHDFVQWLFPIREQGVNWSAQPLQLHEIEAIKSDPAAMARLLESYRIILAFYGLRLVSPSTGELALADAVPAPAQENYRQRFRNLERNWHNFLRVTRILKCLGEFDLTQHPPSFLLFLLALQSRAPSTLALGGPYLDSPALVRSFDDYWRWCVRDDDERALVARVRDGVRSGTDGWGVDEYREWVRGKAGEDSGEQSAEESRASAAEAGVETGQEDKS</sequence>
<dbReference type="GO" id="GO:0016020">
    <property type="term" value="C:membrane"/>
    <property type="evidence" value="ECO:0007669"/>
    <property type="project" value="InterPro"/>
</dbReference>
<feature type="domain" description="Opioid growth factor receptor (OGFr) conserved" evidence="3">
    <location>
        <begin position="49"/>
        <end position="248"/>
    </location>
</feature>
<evidence type="ECO:0000256" key="1">
    <source>
        <dbReference type="ARBA" id="ARBA00010365"/>
    </source>
</evidence>
<name>A0AAV5GNA8_9BASI</name>
<proteinExistence type="inferred from homology"/>
<evidence type="ECO:0000259" key="3">
    <source>
        <dbReference type="Pfam" id="PF04664"/>
    </source>
</evidence>
<keyword evidence="5" id="KW-1185">Reference proteome</keyword>
<feature type="region of interest" description="Disordered" evidence="2">
    <location>
        <begin position="1"/>
        <end position="25"/>
    </location>
</feature>
<organism evidence="4 5">
    <name type="scientific">Rhodotorula paludigena</name>
    <dbReference type="NCBI Taxonomy" id="86838"/>
    <lineage>
        <taxon>Eukaryota</taxon>
        <taxon>Fungi</taxon>
        <taxon>Dikarya</taxon>
        <taxon>Basidiomycota</taxon>
        <taxon>Pucciniomycotina</taxon>
        <taxon>Microbotryomycetes</taxon>
        <taxon>Sporidiobolales</taxon>
        <taxon>Sporidiobolaceae</taxon>
        <taxon>Rhodotorula</taxon>
    </lineage>
</organism>
<dbReference type="Pfam" id="PF04664">
    <property type="entry name" value="OGFr_N"/>
    <property type="match status" value="1"/>
</dbReference>
<dbReference type="GO" id="GO:0140625">
    <property type="term" value="F:opioid growth factor receptor activity"/>
    <property type="evidence" value="ECO:0007669"/>
    <property type="project" value="InterPro"/>
</dbReference>